<proteinExistence type="predicted"/>
<organism evidence="1 2">
    <name type="scientific">Dallia pectoralis</name>
    <name type="common">Alaska blackfish</name>
    <dbReference type="NCBI Taxonomy" id="75939"/>
    <lineage>
        <taxon>Eukaryota</taxon>
        <taxon>Metazoa</taxon>
        <taxon>Chordata</taxon>
        <taxon>Craniata</taxon>
        <taxon>Vertebrata</taxon>
        <taxon>Euteleostomi</taxon>
        <taxon>Actinopterygii</taxon>
        <taxon>Neopterygii</taxon>
        <taxon>Teleostei</taxon>
        <taxon>Protacanthopterygii</taxon>
        <taxon>Esociformes</taxon>
        <taxon>Umbridae</taxon>
        <taxon>Dallia</taxon>
    </lineage>
</organism>
<reference evidence="1" key="1">
    <citation type="submission" date="2021-05" db="EMBL/GenBank/DDBJ databases">
        <authorList>
            <person name="Pan Q."/>
            <person name="Jouanno E."/>
            <person name="Zahm M."/>
            <person name="Klopp C."/>
            <person name="Cabau C."/>
            <person name="Louis A."/>
            <person name="Berthelot C."/>
            <person name="Parey E."/>
            <person name="Roest Crollius H."/>
            <person name="Montfort J."/>
            <person name="Robinson-Rechavi M."/>
            <person name="Bouchez O."/>
            <person name="Lampietro C."/>
            <person name="Lopez Roques C."/>
            <person name="Donnadieu C."/>
            <person name="Postlethwait J."/>
            <person name="Bobe J."/>
            <person name="Dillon D."/>
            <person name="Chandos A."/>
            <person name="von Hippel F."/>
            <person name="Guiguen Y."/>
        </authorList>
    </citation>
    <scope>NUCLEOTIDE SEQUENCE</scope>
    <source>
        <strain evidence="1">YG-Jan2019</strain>
    </source>
</reference>
<name>A0ACC2GQG9_DALPE</name>
<dbReference type="EMBL" id="CM055737">
    <property type="protein sequence ID" value="KAJ8005904.1"/>
    <property type="molecule type" value="Genomic_DNA"/>
</dbReference>
<gene>
    <name evidence="1" type="ORF">DPEC_G00122740</name>
</gene>
<comment type="caution">
    <text evidence="1">The sequence shown here is derived from an EMBL/GenBank/DDBJ whole genome shotgun (WGS) entry which is preliminary data.</text>
</comment>
<sequence length="169" mass="18269">MGKSKEISLDLRKKMVDLHKSGMSLGAISEQLQIPRSSVQTVVHKYKLLGGVATLPRSGRRPKLSPSAEMKLVRMVRNNPGTTKTQACHELEAAGTPVSLSTVKRVLHRHGLNGKQASPGTRGRASARSGFHQGLLRPHEEDEDADVSPGDIKQEQEELPLSAVAVDLA</sequence>
<evidence type="ECO:0000313" key="1">
    <source>
        <dbReference type="EMBL" id="KAJ8005904.1"/>
    </source>
</evidence>
<dbReference type="Proteomes" id="UP001157502">
    <property type="component" value="Chromosome 10"/>
</dbReference>
<keyword evidence="2" id="KW-1185">Reference proteome</keyword>
<evidence type="ECO:0000313" key="2">
    <source>
        <dbReference type="Proteomes" id="UP001157502"/>
    </source>
</evidence>
<protein>
    <submittedName>
        <fullName evidence="1">Uncharacterized protein</fullName>
    </submittedName>
</protein>
<accession>A0ACC2GQG9</accession>